<keyword evidence="6 7" id="KW-0472">Membrane</keyword>
<evidence type="ECO:0000313" key="8">
    <source>
        <dbReference type="EMBL" id="QPD04893.1"/>
    </source>
</evidence>
<comment type="subcellular location">
    <subcellularLocation>
        <location evidence="1">Cell membrane</location>
        <topology evidence="1">Multi-pass membrane protein</topology>
    </subcellularLocation>
</comment>
<dbReference type="AlphaFoldDB" id="A0A7S8J031"/>
<feature type="transmembrane region" description="Helical" evidence="7">
    <location>
        <begin position="20"/>
        <end position="38"/>
    </location>
</feature>
<sequence>MQHGVFSRLITNRLLVYARIKQLLIASAIIGLAGYVATVDTWELQTRVVIAGCILLSGISGLIWSEIERVRKTHGFRLFPPGTGTLGSRQAKANERLASMWELWTWRWKKPAWKGAIRYGRVLPEHRFFGFPPNLRVAGPPGDPRHVITIAGARSGKGRAMLVPNLLLYEGSTIVVDPKGQLAAITANARGSGSSRVRKSLGQNVFIVDPENIVTSHPVKASFNPLLGIDENDRESVQYAKIISETLIPQTSSSDANAEFFVKQARSLLEAAILHVATFEPESSRHLPQVRKLLLQGNDFDLHIIEEEFALAGMAAPVDNPIDAFIYMMSRNPAFGGEIQGVANRLLAAQSSQRADILGELGNAISFIGTPGIQDFLDGSAGPMFNFQQLRDKATTIYICMSNTALQRQERNLLRMLVELAAVTLERTPKRKEDWPVLILMDEFYSLGYLKSIDVGIGAFAGYGILLWPVVQSVTQLKEHYPKTWENLLANCRAQQYFGQLDPETHKHLSDRLAGLYSPVELASNIFAMEDRRQVVTFADRPTSMLELTYYDEIFPSSHYDVDPYL</sequence>
<proteinExistence type="inferred from homology"/>
<keyword evidence="4 7" id="KW-0812">Transmembrane</keyword>
<reference evidence="8 9" key="1">
    <citation type="journal article" date="2020" name="ISME J.">
        <title>Enrichment and physiological characterization of a novel comammox Nitrospira indicates ammonium inhibition of complete nitrification.</title>
        <authorList>
            <person name="Sakoula D."/>
            <person name="Koch H."/>
            <person name="Frank J."/>
            <person name="Jetten M.S.M."/>
            <person name="van Kessel M.A.H.J."/>
            <person name="Lucker S."/>
        </authorList>
    </citation>
    <scope>NUCLEOTIDE SEQUENCE [LARGE SCALE GENOMIC DNA]</scope>
    <source>
        <strain evidence="8">Comreactor17</strain>
    </source>
</reference>
<dbReference type="CDD" id="cd01127">
    <property type="entry name" value="TrwB_TraG_TraD_VirD4"/>
    <property type="match status" value="1"/>
</dbReference>
<evidence type="ECO:0000256" key="2">
    <source>
        <dbReference type="ARBA" id="ARBA00008806"/>
    </source>
</evidence>
<dbReference type="Gene3D" id="3.40.50.300">
    <property type="entry name" value="P-loop containing nucleotide triphosphate hydrolases"/>
    <property type="match status" value="1"/>
</dbReference>
<evidence type="ECO:0000256" key="3">
    <source>
        <dbReference type="ARBA" id="ARBA00022475"/>
    </source>
</evidence>
<dbReference type="Pfam" id="PF02534">
    <property type="entry name" value="T4SS-DNA_transf"/>
    <property type="match status" value="1"/>
</dbReference>
<evidence type="ECO:0000256" key="6">
    <source>
        <dbReference type="ARBA" id="ARBA00023136"/>
    </source>
</evidence>
<evidence type="ECO:0000256" key="1">
    <source>
        <dbReference type="ARBA" id="ARBA00004651"/>
    </source>
</evidence>
<dbReference type="Proteomes" id="UP000593737">
    <property type="component" value="Chromosome"/>
</dbReference>
<dbReference type="PANTHER" id="PTHR37937:SF1">
    <property type="entry name" value="CONJUGATIVE TRANSFER: DNA TRANSPORT"/>
    <property type="match status" value="1"/>
</dbReference>
<protein>
    <recommendedName>
        <fullName evidence="10">TRAG family protein</fullName>
    </recommendedName>
</protein>
<comment type="similarity">
    <text evidence="2">Belongs to the VirD4/TraG family.</text>
</comment>
<dbReference type="InterPro" id="IPR003688">
    <property type="entry name" value="TraG/VirD4"/>
</dbReference>
<dbReference type="InterPro" id="IPR051539">
    <property type="entry name" value="T4SS-coupling_protein"/>
</dbReference>
<dbReference type="InterPro" id="IPR027417">
    <property type="entry name" value="P-loop_NTPase"/>
</dbReference>
<dbReference type="GO" id="GO:0005886">
    <property type="term" value="C:plasma membrane"/>
    <property type="evidence" value="ECO:0007669"/>
    <property type="project" value="UniProtKB-SubCell"/>
</dbReference>
<feature type="transmembrane region" description="Helical" evidence="7">
    <location>
        <begin position="44"/>
        <end position="64"/>
    </location>
</feature>
<accession>A0A7S8J031</accession>
<keyword evidence="5 7" id="KW-1133">Transmembrane helix</keyword>
<dbReference type="KEGG" id="nkf:Nkreftii_002667"/>
<evidence type="ECO:0000313" key="9">
    <source>
        <dbReference type="Proteomes" id="UP000593737"/>
    </source>
</evidence>
<evidence type="ECO:0008006" key="10">
    <source>
        <dbReference type="Google" id="ProtNLM"/>
    </source>
</evidence>
<dbReference type="SUPFAM" id="SSF52540">
    <property type="entry name" value="P-loop containing nucleoside triphosphate hydrolases"/>
    <property type="match status" value="1"/>
</dbReference>
<organism evidence="8 9">
    <name type="scientific">Candidatus Nitrospira kreftii</name>
    <dbReference type="NCBI Taxonomy" id="2652173"/>
    <lineage>
        <taxon>Bacteria</taxon>
        <taxon>Pseudomonadati</taxon>
        <taxon>Nitrospirota</taxon>
        <taxon>Nitrospiria</taxon>
        <taxon>Nitrospirales</taxon>
        <taxon>Nitrospiraceae</taxon>
        <taxon>Nitrospira</taxon>
    </lineage>
</organism>
<evidence type="ECO:0000256" key="4">
    <source>
        <dbReference type="ARBA" id="ARBA00022692"/>
    </source>
</evidence>
<dbReference type="EMBL" id="CP047423">
    <property type="protein sequence ID" value="QPD04893.1"/>
    <property type="molecule type" value="Genomic_DNA"/>
</dbReference>
<gene>
    <name evidence="8" type="ORF">Nkreftii_002667</name>
</gene>
<dbReference type="PANTHER" id="PTHR37937">
    <property type="entry name" value="CONJUGATIVE TRANSFER: DNA TRANSPORT"/>
    <property type="match status" value="1"/>
</dbReference>
<evidence type="ECO:0000256" key="5">
    <source>
        <dbReference type="ARBA" id="ARBA00022989"/>
    </source>
</evidence>
<evidence type="ECO:0000256" key="7">
    <source>
        <dbReference type="SAM" id="Phobius"/>
    </source>
</evidence>
<keyword evidence="3" id="KW-1003">Cell membrane</keyword>
<name>A0A7S8J031_9BACT</name>